<dbReference type="Gene3D" id="1.10.1380.10">
    <property type="entry name" value="Neutral endopeptidase , domain2"/>
    <property type="match status" value="1"/>
</dbReference>
<dbReference type="InterPro" id="IPR000718">
    <property type="entry name" value="Peptidase_M13"/>
</dbReference>
<dbReference type="GO" id="GO:0004222">
    <property type="term" value="F:metalloendopeptidase activity"/>
    <property type="evidence" value="ECO:0007669"/>
    <property type="project" value="InterPro"/>
</dbReference>
<evidence type="ECO:0000313" key="4">
    <source>
        <dbReference type="Proteomes" id="UP001321473"/>
    </source>
</evidence>
<dbReference type="EMBL" id="JARKHS020034112">
    <property type="protein sequence ID" value="KAK8758458.1"/>
    <property type="molecule type" value="Genomic_DNA"/>
</dbReference>
<dbReference type="InterPro" id="IPR042089">
    <property type="entry name" value="Peptidase_M13_dom_2"/>
</dbReference>
<comment type="similarity">
    <text evidence="1">Belongs to the peptidase M13 family.</text>
</comment>
<name>A0AAQ4D7L8_AMBAM</name>
<dbReference type="PANTHER" id="PTHR11733:SF241">
    <property type="entry name" value="GH26575P-RELATED"/>
    <property type="match status" value="1"/>
</dbReference>
<evidence type="ECO:0000259" key="2">
    <source>
        <dbReference type="Pfam" id="PF05649"/>
    </source>
</evidence>
<dbReference type="AlphaFoldDB" id="A0AAQ4D7L8"/>
<sequence length="558" mass="63148">MYDRVLSAIGSVAWNLSNHDTPTSSVQKRVATLVASCIELPKSSLGSLKWFMAEHYLPWPETSRKDLLDILLDLSGNYNFHLWFQISVDQSRDRSKTEEPLLKMGPSSTFRVWIALIRTFGIQPRGTTQSLQYQKYVRNMLRLFDATESRADELLSTIEEMNRLTVAVLGPAMADPEQRTLRMSVRNFTDILTPGISASRWVLLLNEYFIWAGRFSAETMVQVENPDLFRALVYLLRLNTEMREAMTLSLGLRVVTELGWMADRRISAATLELMGLPSSAHTRRCLVQVESSAGIAWLSLFPRNRGAAALVEDVRDALIDVVMRHTRTSFDLRARSDDAQLDDESFFANALPDTTFGPSFFDSWMNMTNSRWQLQEPNLTNILKPGSAISQRWSFHSALTTSDEYFLFPLFHPDLPLAANYGGAGRLIADEVLRGLFYELLASDQQQLSYDYIAHPNESAPTQPQPEWSPHSVDTEALLVALKAYRLGFLRHSNSTEENNSTVEEDRLFFFASCYALCSSDDYVGELYGDASRRCNMPAAALPEFRAAFQCGNQNDLD</sequence>
<dbReference type="GO" id="GO:0005886">
    <property type="term" value="C:plasma membrane"/>
    <property type="evidence" value="ECO:0007669"/>
    <property type="project" value="TreeGrafter"/>
</dbReference>
<proteinExistence type="inferred from homology"/>
<keyword evidence="4" id="KW-1185">Reference proteome</keyword>
<dbReference type="PANTHER" id="PTHR11733">
    <property type="entry name" value="ZINC METALLOPROTEASE FAMILY M13 NEPRILYSIN-RELATED"/>
    <property type="match status" value="1"/>
</dbReference>
<dbReference type="Pfam" id="PF05649">
    <property type="entry name" value="Peptidase_M13_N"/>
    <property type="match status" value="1"/>
</dbReference>
<reference evidence="3 4" key="1">
    <citation type="journal article" date="2023" name="Arcadia Sci">
        <title>De novo assembly of a long-read Amblyomma americanum tick genome.</title>
        <authorList>
            <person name="Chou S."/>
            <person name="Poskanzer K.E."/>
            <person name="Rollins M."/>
            <person name="Thuy-Boun P.S."/>
        </authorList>
    </citation>
    <scope>NUCLEOTIDE SEQUENCE [LARGE SCALE GENOMIC DNA]</scope>
    <source>
        <strain evidence="3">F_SG_1</strain>
        <tissue evidence="3">Salivary glands</tissue>
    </source>
</reference>
<evidence type="ECO:0000256" key="1">
    <source>
        <dbReference type="ARBA" id="ARBA00007357"/>
    </source>
</evidence>
<protein>
    <recommendedName>
        <fullName evidence="2">Peptidase M13 N-terminal domain-containing protein</fullName>
    </recommendedName>
</protein>
<feature type="domain" description="Peptidase M13 N-terminal" evidence="2">
    <location>
        <begin position="22"/>
        <end position="304"/>
    </location>
</feature>
<gene>
    <name evidence="3" type="ORF">V5799_003914</name>
</gene>
<evidence type="ECO:0000313" key="3">
    <source>
        <dbReference type="EMBL" id="KAK8758458.1"/>
    </source>
</evidence>
<dbReference type="SUPFAM" id="SSF55486">
    <property type="entry name" value="Metalloproteases ('zincins'), catalytic domain"/>
    <property type="match status" value="1"/>
</dbReference>
<dbReference type="Proteomes" id="UP001321473">
    <property type="component" value="Unassembled WGS sequence"/>
</dbReference>
<dbReference type="InterPro" id="IPR008753">
    <property type="entry name" value="Peptidase_M13_N"/>
</dbReference>
<dbReference type="GO" id="GO:0016485">
    <property type="term" value="P:protein processing"/>
    <property type="evidence" value="ECO:0007669"/>
    <property type="project" value="TreeGrafter"/>
</dbReference>
<organism evidence="3 4">
    <name type="scientific">Amblyomma americanum</name>
    <name type="common">Lone star tick</name>
    <dbReference type="NCBI Taxonomy" id="6943"/>
    <lineage>
        <taxon>Eukaryota</taxon>
        <taxon>Metazoa</taxon>
        <taxon>Ecdysozoa</taxon>
        <taxon>Arthropoda</taxon>
        <taxon>Chelicerata</taxon>
        <taxon>Arachnida</taxon>
        <taxon>Acari</taxon>
        <taxon>Parasitiformes</taxon>
        <taxon>Ixodida</taxon>
        <taxon>Ixodoidea</taxon>
        <taxon>Ixodidae</taxon>
        <taxon>Amblyomminae</taxon>
        <taxon>Amblyomma</taxon>
    </lineage>
</organism>
<accession>A0AAQ4D7L8</accession>
<comment type="caution">
    <text evidence="3">The sequence shown here is derived from an EMBL/GenBank/DDBJ whole genome shotgun (WGS) entry which is preliminary data.</text>
</comment>